<reference evidence="19 20" key="1">
    <citation type="submission" date="2014-11" db="EMBL/GenBank/DDBJ databases">
        <authorList>
            <person name="Zhu J."/>
            <person name="Qi W."/>
            <person name="Song R."/>
        </authorList>
    </citation>
    <scope>NUCLEOTIDE SEQUENCE [LARGE SCALE GENOMIC DNA]</scope>
</reference>
<evidence type="ECO:0000256" key="11">
    <source>
        <dbReference type="ARBA" id="ARBA00024334"/>
    </source>
</evidence>
<dbReference type="OrthoDB" id="449487at2759"/>
<accession>A0A0G4EU28</accession>
<feature type="domain" description="Rhodanese" evidence="17">
    <location>
        <begin position="1249"/>
        <end position="1339"/>
    </location>
</feature>
<evidence type="ECO:0000259" key="17">
    <source>
        <dbReference type="PROSITE" id="PS50206"/>
    </source>
</evidence>
<feature type="compositionally biased region" description="Low complexity" evidence="15">
    <location>
        <begin position="1126"/>
        <end position="1150"/>
    </location>
</feature>
<evidence type="ECO:0000256" key="1">
    <source>
        <dbReference type="ARBA" id="ARBA00001946"/>
    </source>
</evidence>
<keyword evidence="9" id="KW-0106">Calcium</keyword>
<dbReference type="PROSITE" id="PS00018">
    <property type="entry name" value="EF_HAND_1"/>
    <property type="match status" value="2"/>
</dbReference>
<dbReference type="VEuPathDB" id="CryptoDB:Vbra_8215"/>
<comment type="catalytic activity">
    <reaction evidence="13">
        <text>L-seryl-[protein] + ATP = O-phospho-L-seryl-[protein] + ADP + H(+)</text>
        <dbReference type="Rhea" id="RHEA:17989"/>
        <dbReference type="Rhea" id="RHEA-COMP:9863"/>
        <dbReference type="Rhea" id="RHEA-COMP:11604"/>
        <dbReference type="ChEBI" id="CHEBI:15378"/>
        <dbReference type="ChEBI" id="CHEBI:29999"/>
        <dbReference type="ChEBI" id="CHEBI:30616"/>
        <dbReference type="ChEBI" id="CHEBI:83421"/>
        <dbReference type="ChEBI" id="CHEBI:456216"/>
        <dbReference type="EC" id="2.7.11.1"/>
    </reaction>
</comment>
<evidence type="ECO:0000256" key="13">
    <source>
        <dbReference type="ARBA" id="ARBA00048679"/>
    </source>
</evidence>
<evidence type="ECO:0000256" key="3">
    <source>
        <dbReference type="ARBA" id="ARBA00022527"/>
    </source>
</evidence>
<dbReference type="InterPro" id="IPR050205">
    <property type="entry name" value="CDPK_Ser/Thr_kinases"/>
</dbReference>
<feature type="domain" description="EF-hand" evidence="18">
    <location>
        <begin position="607"/>
        <end position="642"/>
    </location>
</feature>
<dbReference type="Pfam" id="PF13202">
    <property type="entry name" value="EF-hand_5"/>
    <property type="match status" value="1"/>
</dbReference>
<evidence type="ECO:0000256" key="6">
    <source>
        <dbReference type="ARBA" id="ARBA00022737"/>
    </source>
</evidence>
<dbReference type="Pfam" id="PF13499">
    <property type="entry name" value="EF-hand_7"/>
    <property type="match status" value="1"/>
</dbReference>
<keyword evidence="6" id="KW-0677">Repeat</keyword>
<dbReference type="SUPFAM" id="SSF47473">
    <property type="entry name" value="EF-hand"/>
    <property type="match status" value="1"/>
</dbReference>
<dbReference type="InterPro" id="IPR001279">
    <property type="entry name" value="Metallo-B-lactamas"/>
</dbReference>
<dbReference type="SUPFAM" id="SSF56112">
    <property type="entry name" value="Protein kinase-like (PK-like)"/>
    <property type="match status" value="1"/>
</dbReference>
<name>A0A0G4EU28_VITBC</name>
<proteinExistence type="inferred from homology"/>
<dbReference type="InterPro" id="IPR011009">
    <property type="entry name" value="Kinase-like_dom_sf"/>
</dbReference>
<feature type="binding site" evidence="14">
    <location>
        <position position="149"/>
    </location>
    <ligand>
        <name>ATP</name>
        <dbReference type="ChEBI" id="CHEBI:30616"/>
    </ligand>
</feature>
<dbReference type="Gene3D" id="1.10.238.10">
    <property type="entry name" value="EF-hand"/>
    <property type="match status" value="2"/>
</dbReference>
<dbReference type="InterPro" id="IPR036866">
    <property type="entry name" value="RibonucZ/Hydroxyglut_hydro"/>
</dbReference>
<dbReference type="SMART" id="SM00054">
    <property type="entry name" value="EFh"/>
    <property type="match status" value="3"/>
</dbReference>
<dbReference type="InterPro" id="IPR002048">
    <property type="entry name" value="EF_hand_dom"/>
</dbReference>
<dbReference type="Gene3D" id="1.10.510.10">
    <property type="entry name" value="Transferase(Phosphotransferase) domain 1"/>
    <property type="match status" value="3"/>
</dbReference>
<evidence type="ECO:0000256" key="8">
    <source>
        <dbReference type="ARBA" id="ARBA00022777"/>
    </source>
</evidence>
<evidence type="ECO:0000256" key="14">
    <source>
        <dbReference type="PROSITE-ProRule" id="PRU10141"/>
    </source>
</evidence>
<dbReference type="GO" id="GO:0005524">
    <property type="term" value="F:ATP binding"/>
    <property type="evidence" value="ECO:0007669"/>
    <property type="project" value="UniProtKB-UniRule"/>
</dbReference>
<dbReference type="InterPro" id="IPR017441">
    <property type="entry name" value="Protein_kinase_ATP_BS"/>
</dbReference>
<dbReference type="PROSITE" id="PS50011">
    <property type="entry name" value="PROTEIN_KINASE_DOM"/>
    <property type="match status" value="1"/>
</dbReference>
<dbReference type="GO" id="GO:0004674">
    <property type="term" value="F:protein serine/threonine kinase activity"/>
    <property type="evidence" value="ECO:0007669"/>
    <property type="project" value="UniProtKB-KW"/>
</dbReference>
<dbReference type="PROSITE" id="PS00107">
    <property type="entry name" value="PROTEIN_KINASE_ATP"/>
    <property type="match status" value="1"/>
</dbReference>
<feature type="region of interest" description="Disordered" evidence="15">
    <location>
        <begin position="1"/>
        <end position="47"/>
    </location>
</feature>
<dbReference type="Proteomes" id="UP000041254">
    <property type="component" value="Unassembled WGS sequence"/>
</dbReference>
<evidence type="ECO:0000256" key="9">
    <source>
        <dbReference type="ARBA" id="ARBA00022837"/>
    </source>
</evidence>
<dbReference type="PROSITE" id="PS50206">
    <property type="entry name" value="RHODANESE_3"/>
    <property type="match status" value="1"/>
</dbReference>
<evidence type="ECO:0000256" key="7">
    <source>
        <dbReference type="ARBA" id="ARBA00022741"/>
    </source>
</evidence>
<evidence type="ECO:0000256" key="4">
    <source>
        <dbReference type="ARBA" id="ARBA00022679"/>
    </source>
</evidence>
<keyword evidence="8" id="KW-0418">Kinase</keyword>
<dbReference type="PROSITE" id="PS50222">
    <property type="entry name" value="EF_HAND_2"/>
    <property type="match status" value="2"/>
</dbReference>
<dbReference type="SUPFAM" id="SSF52821">
    <property type="entry name" value="Rhodanese/Cell cycle control phosphatase"/>
    <property type="match status" value="1"/>
</dbReference>
<evidence type="ECO:0000256" key="12">
    <source>
        <dbReference type="ARBA" id="ARBA00047899"/>
    </source>
</evidence>
<comment type="catalytic activity">
    <reaction evidence="12">
        <text>L-threonyl-[protein] + ATP = O-phospho-L-threonyl-[protein] + ADP + H(+)</text>
        <dbReference type="Rhea" id="RHEA:46608"/>
        <dbReference type="Rhea" id="RHEA-COMP:11060"/>
        <dbReference type="Rhea" id="RHEA-COMP:11605"/>
        <dbReference type="ChEBI" id="CHEBI:15378"/>
        <dbReference type="ChEBI" id="CHEBI:30013"/>
        <dbReference type="ChEBI" id="CHEBI:30616"/>
        <dbReference type="ChEBI" id="CHEBI:61977"/>
        <dbReference type="ChEBI" id="CHEBI:456216"/>
        <dbReference type="EC" id="2.7.11.1"/>
    </reaction>
</comment>
<feature type="compositionally biased region" description="Gly residues" evidence="15">
    <location>
        <begin position="13"/>
        <end position="24"/>
    </location>
</feature>
<evidence type="ECO:0000313" key="20">
    <source>
        <dbReference type="Proteomes" id="UP000041254"/>
    </source>
</evidence>
<dbReference type="EC" id="2.7.11.1" evidence="2"/>
<dbReference type="InterPro" id="IPR001763">
    <property type="entry name" value="Rhodanese-like_dom"/>
</dbReference>
<dbReference type="Pfam" id="PF00069">
    <property type="entry name" value="Pkinase"/>
    <property type="match status" value="2"/>
</dbReference>
<protein>
    <recommendedName>
        <fullName evidence="2">non-specific serine/threonine protein kinase</fullName>
        <ecNumber evidence="2">2.7.11.1</ecNumber>
    </recommendedName>
</protein>
<dbReference type="SUPFAM" id="SSF56281">
    <property type="entry name" value="Metallo-hydrolase/oxidoreductase"/>
    <property type="match status" value="1"/>
</dbReference>
<dbReference type="InterPro" id="IPR008271">
    <property type="entry name" value="Ser/Thr_kinase_AS"/>
</dbReference>
<dbReference type="SMART" id="SM00849">
    <property type="entry name" value="Lactamase_B"/>
    <property type="match status" value="1"/>
</dbReference>
<feature type="region of interest" description="Disordered" evidence="15">
    <location>
        <begin position="1113"/>
        <end position="1167"/>
    </location>
</feature>
<dbReference type="SMART" id="SM00220">
    <property type="entry name" value="S_TKc"/>
    <property type="match status" value="1"/>
</dbReference>
<feature type="compositionally biased region" description="Low complexity" evidence="15">
    <location>
        <begin position="25"/>
        <end position="40"/>
    </location>
</feature>
<evidence type="ECO:0000256" key="2">
    <source>
        <dbReference type="ARBA" id="ARBA00012513"/>
    </source>
</evidence>
<keyword evidence="7 14" id="KW-0547">Nucleotide-binding</keyword>
<dbReference type="FunFam" id="3.30.200.20:FF:000315">
    <property type="entry name" value="Calcium-dependent protein kinase 3"/>
    <property type="match status" value="1"/>
</dbReference>
<dbReference type="InterPro" id="IPR018247">
    <property type="entry name" value="EF_Hand_1_Ca_BS"/>
</dbReference>
<keyword evidence="4" id="KW-0808">Transferase</keyword>
<dbReference type="InParanoid" id="A0A0G4EU28"/>
<evidence type="ECO:0000259" key="18">
    <source>
        <dbReference type="PROSITE" id="PS50222"/>
    </source>
</evidence>
<feature type="domain" description="EF-hand" evidence="18">
    <location>
        <begin position="512"/>
        <end position="547"/>
    </location>
</feature>
<dbReference type="PANTHER" id="PTHR24349">
    <property type="entry name" value="SERINE/THREONINE-PROTEIN KINASE"/>
    <property type="match status" value="1"/>
</dbReference>
<keyword evidence="20" id="KW-1185">Reference proteome</keyword>
<organism evidence="19 20">
    <name type="scientific">Vitrella brassicaformis (strain CCMP3155)</name>
    <dbReference type="NCBI Taxonomy" id="1169540"/>
    <lineage>
        <taxon>Eukaryota</taxon>
        <taxon>Sar</taxon>
        <taxon>Alveolata</taxon>
        <taxon>Colpodellida</taxon>
        <taxon>Vitrellaceae</taxon>
        <taxon>Vitrella</taxon>
    </lineage>
</organism>
<feature type="domain" description="Protein kinase" evidence="16">
    <location>
        <begin position="120"/>
        <end position="468"/>
    </location>
</feature>
<evidence type="ECO:0000256" key="15">
    <source>
        <dbReference type="SAM" id="MobiDB-lite"/>
    </source>
</evidence>
<sequence>MDQPDSLRVQTGGERGPGRSGGTSGAAASPPSVVMSTPSTITVRPPDVRGTAQQFSAVQGSFEPPDVPASTSGAHTPVTPNFFEQPDAEVISRAIATRVSFNRHGFVHQNAGSVFHYYDIDKDAKLGSGSFGEVYIARSRFSDDRIAMKKIPRSIVTNLDRFNKEMRILKELDHPHIIRLFEIFYDARHYYLCQELCEGGELHSWLHKRICHRDLKFDNVLFVAPEQDNFIIKLVDFGFASESVDRDEGRKLSAKSRDPSMLQLITPLTSGPVSRYAAKPDTLPLPLNFYAKTSAQQHQDDTTGNLKRLMQSRGRAVTFGEGIESEQDEADAKEQEQEEYFGRSQRFRASLRSQAPITGGTYTDIEHPAHSCAAPEYQFTIQFTDRCDMWSLGVMTYVALSGHYPWGKDFDQSEVSSTKIHWDDFQLTFDDDKWSKVSKEAKDFIRRLVQVDPSQRLSARDALDHPYVKKYKPKHDINALTDEIVASILEWPFHSQLKKAALTAAACFLKEQKLEKLRLAFQSIDLDNDGFIEFKEFEKVFRKRLDALLALPSRKGTLGNHLEIFAEDVQQNSEEMKVIFHSIDTNVASHIEFKEFSAAAMGSDLATNVELCKAAFRCFDQDGDGVVSLEELKEVTEGPRRRIRINASSSPSSPHHEPSSPAAKNVMSPLSRTRSFMSAPGSPEAEQQLPSFPPMHREKLNFMPAGLRSIQRHIGPTLHAETLVKIALGDDDDELEYEDFVNLISEKVMLRCYYEVGHGRASYLFAHEGNAYVLDPEWNIWQYVRDLQHFNLSLKGILLTHMPLDSLSGHYELSHVTGCPVYFSREEELLQGTAPPKRETCVSNNAIYKISSRFVWRVLETPGHTPGALTWLLCRNKGKEAGTPLIGFTGATLLNGAVGRTDVGESLLNKPSSKKGKRSLVESLFESLQQLDTLLPASIDIYPAYGPGSPVAIPESFCLDLRTTLAEQRQQNEFFRAKNKEAFTELMDRLLKQEISVGRTRLCWDEVVRENSIKWDERKKILPAPPASIEEYHPAVLTQRFGGALPFKAFLQRLISLESKHGRDSLIIIDGRDCDKFAQCHLQGSLNVPVHTSSPVEDFWGIWIVSMIKTLNAPPPTRDSSSQKAPKSGTSSARGSSTPSPSLSKTPFPSVSNTSLPSDGAGATRDKEKLLVVAPSEQLEEMLMRLAQMGLGDRIVAATGCDLEIAADNKMYPRSSYDLLEIPTESTFFPSGSEDGDDQADGGEAPWLYQKDMRILDVRTPPEFFHPTIGRVKGSELIPLDQLPSVVHGLDAAFRYLLLCKCGFRSSIAASLLLRKGLRPIRLQGGHDQLRRLRPDLCVYGAP</sequence>
<keyword evidence="3" id="KW-0723">Serine/threonine-protein kinase</keyword>
<keyword evidence="10 14" id="KW-0067">ATP-binding</keyword>
<comment type="similarity">
    <text evidence="11">Belongs to the protein kinase superfamily. Ser/Thr protein kinase family. CDPK subfamily.</text>
</comment>
<dbReference type="PROSITE" id="PS00108">
    <property type="entry name" value="PROTEIN_KINASE_ST"/>
    <property type="match status" value="1"/>
</dbReference>
<dbReference type="Gene3D" id="3.40.250.10">
    <property type="entry name" value="Rhodanese-like domain"/>
    <property type="match status" value="1"/>
</dbReference>
<dbReference type="EMBL" id="CDMY01000309">
    <property type="protein sequence ID" value="CEM01770.1"/>
    <property type="molecule type" value="Genomic_DNA"/>
</dbReference>
<evidence type="ECO:0000256" key="5">
    <source>
        <dbReference type="ARBA" id="ARBA00022723"/>
    </source>
</evidence>
<dbReference type="GO" id="GO:0005509">
    <property type="term" value="F:calcium ion binding"/>
    <property type="evidence" value="ECO:0007669"/>
    <property type="project" value="InterPro"/>
</dbReference>
<feature type="region of interest" description="Disordered" evidence="15">
    <location>
        <begin position="640"/>
        <end position="692"/>
    </location>
</feature>
<comment type="cofactor">
    <cofactor evidence="1">
        <name>Mg(2+)</name>
        <dbReference type="ChEBI" id="CHEBI:18420"/>
    </cofactor>
</comment>
<evidence type="ECO:0000313" key="19">
    <source>
        <dbReference type="EMBL" id="CEM01770.1"/>
    </source>
</evidence>
<keyword evidence="5" id="KW-0479">Metal-binding</keyword>
<evidence type="ECO:0000256" key="10">
    <source>
        <dbReference type="ARBA" id="ARBA00022840"/>
    </source>
</evidence>
<dbReference type="InterPro" id="IPR000719">
    <property type="entry name" value="Prot_kinase_dom"/>
</dbReference>
<dbReference type="STRING" id="1169540.A0A0G4EU28"/>
<dbReference type="CDD" id="cd00158">
    <property type="entry name" value="RHOD"/>
    <property type="match status" value="1"/>
</dbReference>
<evidence type="ECO:0000259" key="16">
    <source>
        <dbReference type="PROSITE" id="PS50011"/>
    </source>
</evidence>
<dbReference type="InterPro" id="IPR011992">
    <property type="entry name" value="EF-hand-dom_pair"/>
</dbReference>
<dbReference type="Gene3D" id="3.60.15.10">
    <property type="entry name" value="Ribonuclease Z/Hydroxyacylglutathione hydrolase-like"/>
    <property type="match status" value="1"/>
</dbReference>
<dbReference type="CDD" id="cd00051">
    <property type="entry name" value="EFh"/>
    <property type="match status" value="2"/>
</dbReference>
<dbReference type="InterPro" id="IPR036873">
    <property type="entry name" value="Rhodanese-like_dom_sf"/>
</dbReference>
<gene>
    <name evidence="19" type="ORF">Vbra_8215</name>
</gene>